<evidence type="ECO:0000259" key="6">
    <source>
        <dbReference type="Pfam" id="PF00155"/>
    </source>
</evidence>
<comment type="cofactor">
    <cofactor evidence="1">
        <name>pyridoxal 5'-phosphate</name>
        <dbReference type="ChEBI" id="CHEBI:597326"/>
    </cofactor>
</comment>
<dbReference type="InterPro" id="IPR027619">
    <property type="entry name" value="C-S_lyase_PatB-like"/>
</dbReference>
<comment type="similarity">
    <text evidence="5">Belongs to the class-II pyridoxal-phosphate-dependent aminotransferase family. MalY/PatB cystathionine beta-lyase subfamily.</text>
</comment>
<dbReference type="Gene3D" id="3.40.640.10">
    <property type="entry name" value="Type I PLP-dependent aspartate aminotransferase-like (Major domain)"/>
    <property type="match status" value="1"/>
</dbReference>
<dbReference type="EMBL" id="BMYR01000003">
    <property type="protein sequence ID" value="GGW54639.1"/>
    <property type="molecule type" value="Genomic_DNA"/>
</dbReference>
<keyword evidence="8" id="KW-1185">Reference proteome</keyword>
<dbReference type="InterPro" id="IPR004839">
    <property type="entry name" value="Aminotransferase_I/II_large"/>
</dbReference>
<evidence type="ECO:0000313" key="7">
    <source>
        <dbReference type="EMBL" id="GGW54639.1"/>
    </source>
</evidence>
<sequence>MDFNEKPDRSRSKAYKWERYKGTDILPMWIADTEFRCAEPILTALHQRIDEGIFGYTLPEHDIEAIAAVVAWCQRQYNWQIDPSWLVWTPGIVPAFNLFIKAVCQTGDKIIVPTPNYPPMLAAPALNNMERICIDTVLVDGRWTLDFAALEQAAADPKARVFMLCNPMNPQGSVLRQEELDSIAQICNKHGVLVCSDEIHCDLILDAVPHFPASAHPLLADTSVTLMAPSKTFNVAGLGTAFAIIPNPILRAAFNQAAQGVLPWVTITGLTATQAAFSHCDLWHQQQLAYLKQNRDFLVDEINQIAGLQVISPAATFLLWVDASQLGVADTQAWCEARGVGPSAGSAFGNKDFFRLNYGCARAYLEEAVNRLRGNPRDNKQLITSKSADIDKC</sequence>
<dbReference type="Gene3D" id="3.90.1150.10">
    <property type="entry name" value="Aspartate Aminotransferase, domain 1"/>
    <property type="match status" value="1"/>
</dbReference>
<evidence type="ECO:0000256" key="2">
    <source>
        <dbReference type="ARBA" id="ARBA00012224"/>
    </source>
</evidence>
<dbReference type="PANTHER" id="PTHR43525:SF1">
    <property type="entry name" value="PROTEIN MALY"/>
    <property type="match status" value="1"/>
</dbReference>
<dbReference type="InterPro" id="IPR051798">
    <property type="entry name" value="Class-II_PLP-Dep_Aminotrans"/>
</dbReference>
<organism evidence="7 8">
    <name type="scientific">Alishewanella tabrizica</name>
    <dbReference type="NCBI Taxonomy" id="671278"/>
    <lineage>
        <taxon>Bacteria</taxon>
        <taxon>Pseudomonadati</taxon>
        <taxon>Pseudomonadota</taxon>
        <taxon>Gammaproteobacteria</taxon>
        <taxon>Alteromonadales</taxon>
        <taxon>Alteromonadaceae</taxon>
        <taxon>Alishewanella</taxon>
    </lineage>
</organism>
<dbReference type="GO" id="GO:0008483">
    <property type="term" value="F:transaminase activity"/>
    <property type="evidence" value="ECO:0007669"/>
    <property type="project" value="UniProtKB-KW"/>
</dbReference>
<gene>
    <name evidence="7" type="ORF">GCM10008111_08270</name>
</gene>
<dbReference type="Proteomes" id="UP000634667">
    <property type="component" value="Unassembled WGS sequence"/>
</dbReference>
<feature type="domain" description="Aminotransferase class I/classII large" evidence="6">
    <location>
        <begin position="45"/>
        <end position="372"/>
    </location>
</feature>
<keyword evidence="3" id="KW-0663">Pyridoxal phosphate</keyword>
<dbReference type="InterPro" id="IPR015424">
    <property type="entry name" value="PyrdxlP-dep_Trfase"/>
</dbReference>
<keyword evidence="7" id="KW-0032">Aminotransferase</keyword>
<dbReference type="NCBIfam" id="TIGR04350">
    <property type="entry name" value="C_S_lyase_PatB"/>
    <property type="match status" value="1"/>
</dbReference>
<protein>
    <recommendedName>
        <fullName evidence="2">cysteine-S-conjugate beta-lyase</fullName>
        <ecNumber evidence="2">4.4.1.13</ecNumber>
    </recommendedName>
</protein>
<dbReference type="RefSeq" id="WP_189480822.1">
    <property type="nucleotide sequence ID" value="NZ_BMYR01000003.1"/>
</dbReference>
<comment type="caution">
    <text evidence="7">The sequence shown here is derived from an EMBL/GenBank/DDBJ whole genome shotgun (WGS) entry which is preliminary data.</text>
</comment>
<evidence type="ECO:0000256" key="1">
    <source>
        <dbReference type="ARBA" id="ARBA00001933"/>
    </source>
</evidence>
<evidence type="ECO:0000256" key="4">
    <source>
        <dbReference type="ARBA" id="ARBA00023239"/>
    </source>
</evidence>
<dbReference type="SUPFAM" id="SSF53383">
    <property type="entry name" value="PLP-dependent transferases"/>
    <property type="match status" value="1"/>
</dbReference>
<dbReference type="CDD" id="cd00609">
    <property type="entry name" value="AAT_like"/>
    <property type="match status" value="1"/>
</dbReference>
<evidence type="ECO:0000313" key="8">
    <source>
        <dbReference type="Proteomes" id="UP000634667"/>
    </source>
</evidence>
<dbReference type="InterPro" id="IPR015422">
    <property type="entry name" value="PyrdxlP-dep_Trfase_small"/>
</dbReference>
<name>A0ABQ2WG39_9ALTE</name>
<keyword evidence="4" id="KW-0456">Lyase</keyword>
<dbReference type="Pfam" id="PF00155">
    <property type="entry name" value="Aminotran_1_2"/>
    <property type="match status" value="1"/>
</dbReference>
<dbReference type="PANTHER" id="PTHR43525">
    <property type="entry name" value="PROTEIN MALY"/>
    <property type="match status" value="1"/>
</dbReference>
<keyword evidence="7" id="KW-0808">Transferase</keyword>
<proteinExistence type="inferred from homology"/>
<accession>A0ABQ2WG39</accession>
<dbReference type="EC" id="4.4.1.13" evidence="2"/>
<reference evidence="8" key="1">
    <citation type="journal article" date="2019" name="Int. J. Syst. Evol. Microbiol.">
        <title>The Global Catalogue of Microorganisms (GCM) 10K type strain sequencing project: providing services to taxonomists for standard genome sequencing and annotation.</title>
        <authorList>
            <consortium name="The Broad Institute Genomics Platform"/>
            <consortium name="The Broad Institute Genome Sequencing Center for Infectious Disease"/>
            <person name="Wu L."/>
            <person name="Ma J."/>
        </authorList>
    </citation>
    <scope>NUCLEOTIDE SEQUENCE [LARGE SCALE GENOMIC DNA]</scope>
    <source>
        <strain evidence="8">KCTC 23723</strain>
    </source>
</reference>
<evidence type="ECO:0000256" key="3">
    <source>
        <dbReference type="ARBA" id="ARBA00022898"/>
    </source>
</evidence>
<evidence type="ECO:0000256" key="5">
    <source>
        <dbReference type="ARBA" id="ARBA00037974"/>
    </source>
</evidence>
<dbReference type="InterPro" id="IPR015421">
    <property type="entry name" value="PyrdxlP-dep_Trfase_major"/>
</dbReference>